<dbReference type="PANTHER" id="PTHR10590">
    <property type="entry name" value="SODIUM/NUCLEOSIDE COTRANSPORTER"/>
    <property type="match status" value="1"/>
</dbReference>
<evidence type="ECO:0000259" key="2">
    <source>
        <dbReference type="Pfam" id="PF01773"/>
    </source>
</evidence>
<proteinExistence type="predicted"/>
<dbReference type="AlphaFoldDB" id="A0A1Z5IYG9"/>
<feature type="transmembrane region" description="Helical" evidence="1">
    <location>
        <begin position="6"/>
        <end position="21"/>
    </location>
</feature>
<feature type="transmembrane region" description="Helical" evidence="1">
    <location>
        <begin position="33"/>
        <end position="51"/>
    </location>
</feature>
<dbReference type="GO" id="GO:0015293">
    <property type="term" value="F:symporter activity"/>
    <property type="evidence" value="ECO:0007669"/>
    <property type="project" value="TreeGrafter"/>
</dbReference>
<evidence type="ECO:0000313" key="3">
    <source>
        <dbReference type="EMBL" id="GAX06521.1"/>
    </source>
</evidence>
<evidence type="ECO:0000313" key="4">
    <source>
        <dbReference type="Proteomes" id="UP000198414"/>
    </source>
</evidence>
<keyword evidence="1" id="KW-0812">Transmembrane</keyword>
<sequence>MYVLINLVGLIVFLVIGFLFSKKKSDIRWRSIAIMLLINLALAWFFTSFTAGRDAVKAAADGFNWLVEVSYQGIVFALPNWVTPAFGGSAKSMNFVTTALLPVLMIVPVFDILTYFGG</sequence>
<keyword evidence="1" id="KW-0472">Membrane</keyword>
<dbReference type="PANTHER" id="PTHR10590:SF19">
    <property type="entry name" value="PURINE NUCLEOSIDE TRANSPORT PROTEIN NUPG"/>
    <property type="match status" value="1"/>
</dbReference>
<feature type="domain" description="Concentrative nucleoside transporter N-terminal" evidence="2">
    <location>
        <begin position="8"/>
        <end position="79"/>
    </location>
</feature>
<name>A0A1Z5IYG9_9LACO</name>
<protein>
    <submittedName>
        <fullName evidence="3">Nucleoside transport protein</fullName>
    </submittedName>
</protein>
<dbReference type="GO" id="GO:0005886">
    <property type="term" value="C:plasma membrane"/>
    <property type="evidence" value="ECO:0007669"/>
    <property type="project" value="TreeGrafter"/>
</dbReference>
<dbReference type="InterPro" id="IPR008276">
    <property type="entry name" value="C_nuclsd_transpt"/>
</dbReference>
<gene>
    <name evidence="3" type="primary">nupC_4</name>
    <name evidence="3" type="ORF">IWT25_01866</name>
</gene>
<reference evidence="3 4" key="1">
    <citation type="submission" date="2015-11" db="EMBL/GenBank/DDBJ databases">
        <title>Draft genome sequences of new species of the genus Lactobacillus isolated from orchardgrass silage.</title>
        <authorList>
            <person name="Tohno M."/>
            <person name="Tanizawa Y."/>
            <person name="Arita M."/>
        </authorList>
    </citation>
    <scope>NUCLEOTIDE SEQUENCE [LARGE SCALE GENOMIC DNA]</scope>
    <source>
        <strain evidence="3 4">IWT25</strain>
    </source>
</reference>
<dbReference type="Proteomes" id="UP000198414">
    <property type="component" value="Unassembled WGS sequence"/>
</dbReference>
<dbReference type="InterPro" id="IPR002668">
    <property type="entry name" value="CNT_N_dom"/>
</dbReference>
<comment type="caution">
    <text evidence="3">The sequence shown here is derived from an EMBL/GenBank/DDBJ whole genome shotgun (WGS) entry which is preliminary data.</text>
</comment>
<feature type="transmembrane region" description="Helical" evidence="1">
    <location>
        <begin position="95"/>
        <end position="116"/>
    </location>
</feature>
<keyword evidence="1" id="KW-1133">Transmembrane helix</keyword>
<dbReference type="EMBL" id="BCMI01000019">
    <property type="protein sequence ID" value="GAX06521.1"/>
    <property type="molecule type" value="Genomic_DNA"/>
</dbReference>
<organism evidence="3 4">
    <name type="scientific">Secundilactobacillus pentosiphilus</name>
    <dbReference type="NCBI Taxonomy" id="1714682"/>
    <lineage>
        <taxon>Bacteria</taxon>
        <taxon>Bacillati</taxon>
        <taxon>Bacillota</taxon>
        <taxon>Bacilli</taxon>
        <taxon>Lactobacillales</taxon>
        <taxon>Lactobacillaceae</taxon>
        <taxon>Secundilactobacillus</taxon>
    </lineage>
</organism>
<dbReference type="GO" id="GO:0005337">
    <property type="term" value="F:nucleoside transmembrane transporter activity"/>
    <property type="evidence" value="ECO:0007669"/>
    <property type="project" value="InterPro"/>
</dbReference>
<dbReference type="Pfam" id="PF01773">
    <property type="entry name" value="Nucleos_tra2_N"/>
    <property type="match status" value="1"/>
</dbReference>
<evidence type="ECO:0000256" key="1">
    <source>
        <dbReference type="SAM" id="Phobius"/>
    </source>
</evidence>
<accession>A0A1Z5IYG9</accession>
<feature type="transmembrane region" description="Helical" evidence="1">
    <location>
        <begin position="63"/>
        <end position="83"/>
    </location>
</feature>